<evidence type="ECO:0000259" key="5">
    <source>
        <dbReference type="PROSITE" id="PS50893"/>
    </source>
</evidence>
<evidence type="ECO:0000313" key="6">
    <source>
        <dbReference type="EMBL" id="MEA5456785.1"/>
    </source>
</evidence>
<dbReference type="SUPFAM" id="SSF52540">
    <property type="entry name" value="P-loop containing nucleoside triphosphate hydrolases"/>
    <property type="match status" value="1"/>
</dbReference>
<protein>
    <submittedName>
        <fullName evidence="6">ATP-binding cassette domain-containing protein</fullName>
    </submittedName>
</protein>
<keyword evidence="2" id="KW-0813">Transport</keyword>
<dbReference type="InterPro" id="IPR003593">
    <property type="entry name" value="AAA+_ATPase"/>
</dbReference>
<evidence type="ECO:0000256" key="2">
    <source>
        <dbReference type="ARBA" id="ARBA00022448"/>
    </source>
</evidence>
<proteinExistence type="inferred from homology"/>
<dbReference type="Proteomes" id="UP001304769">
    <property type="component" value="Unassembled WGS sequence"/>
</dbReference>
<evidence type="ECO:0000256" key="1">
    <source>
        <dbReference type="ARBA" id="ARBA00005417"/>
    </source>
</evidence>
<comment type="caution">
    <text evidence="6">The sequence shown here is derived from an EMBL/GenBank/DDBJ whole genome shotgun (WGS) entry which is preliminary data.</text>
</comment>
<evidence type="ECO:0000256" key="3">
    <source>
        <dbReference type="ARBA" id="ARBA00022741"/>
    </source>
</evidence>
<dbReference type="InterPro" id="IPR017871">
    <property type="entry name" value="ABC_transporter-like_CS"/>
</dbReference>
<dbReference type="Pfam" id="PF00005">
    <property type="entry name" value="ABC_tran"/>
    <property type="match status" value="1"/>
</dbReference>
<dbReference type="InterPro" id="IPR027417">
    <property type="entry name" value="P-loop_NTPase"/>
</dbReference>
<dbReference type="RefSeq" id="WP_323280690.1">
    <property type="nucleotide sequence ID" value="NZ_JAYGGQ010000017.1"/>
</dbReference>
<keyword evidence="7" id="KW-1185">Reference proteome</keyword>
<accession>A0ABU5TB97</accession>
<evidence type="ECO:0000256" key="4">
    <source>
        <dbReference type="ARBA" id="ARBA00022840"/>
    </source>
</evidence>
<dbReference type="InterPro" id="IPR003439">
    <property type="entry name" value="ABC_transporter-like_ATP-bd"/>
</dbReference>
<reference evidence="6 7" key="1">
    <citation type="submission" date="2023-12" db="EMBL/GenBank/DDBJ databases">
        <title>Sinomonas terricola sp. nov, isolated from litchi orchard soil in Guangdong, PR China.</title>
        <authorList>
            <person name="Jiaxin W."/>
            <person name="Yang Z."/>
            <person name="Honghui Z."/>
        </authorList>
    </citation>
    <scope>NUCLEOTIDE SEQUENCE [LARGE SCALE GENOMIC DNA]</scope>
    <source>
        <strain evidence="6 7">JGH33</strain>
    </source>
</reference>
<sequence>MASGMRQPPGHSPANVVFESVSKRYADGTVGVDSIGLECEAGKVTVFVGPSGCGKTTTLRMINRMISPTSGRILISGRDAADLEEASLRRGIGYVIQNAGLFPHRTVADNIATVPVLQGIRRRTARLAAAELMERVGLDPALGRKYPYQLSGGQQQRVGVARALAADPPVLLMDEPFSAVDPVVRHDLQNELLRLQREIGKTIVFVTHDMDEAIRLADRIVVFQRGGTIAQSDTPERLLTEPASAFVRDFTGDSGIKWLSLMGTGGLEPRTDDVVAELDSFAGLDRWRLQIDGEHRALGWLRPGATAGDEFVPCRRTFVLGADPMRTALDSALLSPVGQAVATDSGQRVLGLVDFASLEPAIEDHRSRAHA</sequence>
<dbReference type="Gene3D" id="3.40.50.300">
    <property type="entry name" value="P-loop containing nucleotide triphosphate hydrolases"/>
    <property type="match status" value="1"/>
</dbReference>
<comment type="similarity">
    <text evidence="1">Belongs to the ABC transporter superfamily.</text>
</comment>
<keyword evidence="3" id="KW-0547">Nucleotide-binding</keyword>
<keyword evidence="4 6" id="KW-0067">ATP-binding</keyword>
<organism evidence="6 7">
    <name type="scientific">Sinomonas terricola</name>
    <dbReference type="NCBI Taxonomy" id="3110330"/>
    <lineage>
        <taxon>Bacteria</taxon>
        <taxon>Bacillati</taxon>
        <taxon>Actinomycetota</taxon>
        <taxon>Actinomycetes</taxon>
        <taxon>Micrococcales</taxon>
        <taxon>Micrococcaceae</taxon>
        <taxon>Sinomonas</taxon>
    </lineage>
</organism>
<dbReference type="PROSITE" id="PS00211">
    <property type="entry name" value="ABC_TRANSPORTER_1"/>
    <property type="match status" value="1"/>
</dbReference>
<evidence type="ECO:0000313" key="7">
    <source>
        <dbReference type="Proteomes" id="UP001304769"/>
    </source>
</evidence>
<gene>
    <name evidence="6" type="ORF">SPF06_18835</name>
</gene>
<dbReference type="PROSITE" id="PS50893">
    <property type="entry name" value="ABC_TRANSPORTER_2"/>
    <property type="match status" value="1"/>
</dbReference>
<dbReference type="PANTHER" id="PTHR43117">
    <property type="entry name" value="OSMOPROTECTANT IMPORT ATP-BINDING PROTEIN OSMV"/>
    <property type="match status" value="1"/>
</dbReference>
<dbReference type="PANTHER" id="PTHR43117:SF4">
    <property type="entry name" value="OSMOPROTECTANT IMPORT ATP-BINDING PROTEIN OSMV"/>
    <property type="match status" value="1"/>
</dbReference>
<name>A0ABU5TB97_9MICC</name>
<dbReference type="GO" id="GO:0005524">
    <property type="term" value="F:ATP binding"/>
    <property type="evidence" value="ECO:0007669"/>
    <property type="project" value="UniProtKB-KW"/>
</dbReference>
<dbReference type="SMART" id="SM00382">
    <property type="entry name" value="AAA"/>
    <property type="match status" value="1"/>
</dbReference>
<dbReference type="EMBL" id="JAYGGQ010000017">
    <property type="protein sequence ID" value="MEA5456785.1"/>
    <property type="molecule type" value="Genomic_DNA"/>
</dbReference>
<feature type="domain" description="ABC transporter" evidence="5">
    <location>
        <begin position="16"/>
        <end position="250"/>
    </location>
</feature>